<accession>A0A7D5R4E6</accession>
<keyword evidence="6 13" id="KW-0067">ATP-binding</keyword>
<name>A0A7D5R4E6_9ARCH</name>
<dbReference type="PANTHER" id="PTHR43371:SF1">
    <property type="entry name" value="RIBONUCLEOSIDE-DIPHOSPHATE REDUCTASE"/>
    <property type="match status" value="1"/>
</dbReference>
<dbReference type="InterPro" id="IPR050862">
    <property type="entry name" value="RdRp_reductase_class-2"/>
</dbReference>
<dbReference type="InterPro" id="IPR004860">
    <property type="entry name" value="LAGLIDADG_dom"/>
</dbReference>
<comment type="catalytic activity">
    <reaction evidence="12 14">
        <text>a 2'-deoxyribonucleoside 5'-diphosphate + [thioredoxin]-disulfide + H2O = a ribonucleoside 5'-diphosphate + [thioredoxin]-dithiol</text>
        <dbReference type="Rhea" id="RHEA:23252"/>
        <dbReference type="Rhea" id="RHEA-COMP:10698"/>
        <dbReference type="Rhea" id="RHEA-COMP:10700"/>
        <dbReference type="ChEBI" id="CHEBI:15377"/>
        <dbReference type="ChEBI" id="CHEBI:29950"/>
        <dbReference type="ChEBI" id="CHEBI:50058"/>
        <dbReference type="ChEBI" id="CHEBI:57930"/>
        <dbReference type="ChEBI" id="CHEBI:73316"/>
        <dbReference type="EC" id="1.17.4.1"/>
    </reaction>
</comment>
<dbReference type="Gene3D" id="3.20.70.20">
    <property type="match status" value="2"/>
</dbReference>
<dbReference type="Pfam" id="PF02867">
    <property type="entry name" value="Ribonuc_red_lgC"/>
    <property type="match status" value="1"/>
</dbReference>
<keyword evidence="10" id="KW-1015">Disulfide bond</keyword>
<dbReference type="GO" id="GO:0004519">
    <property type="term" value="F:endonuclease activity"/>
    <property type="evidence" value="ECO:0007669"/>
    <property type="project" value="InterPro"/>
</dbReference>
<dbReference type="GO" id="GO:0004748">
    <property type="term" value="F:ribonucleoside-diphosphate reductase activity, thioredoxin disulfide as acceptor"/>
    <property type="evidence" value="ECO:0007669"/>
    <property type="project" value="UniProtKB-EC"/>
</dbReference>
<dbReference type="CDD" id="cd00081">
    <property type="entry name" value="Hint"/>
    <property type="match status" value="1"/>
</dbReference>
<proteinExistence type="inferred from homology"/>
<dbReference type="NCBIfam" id="TIGR01445">
    <property type="entry name" value="intein_Nterm"/>
    <property type="match status" value="1"/>
</dbReference>
<comment type="similarity">
    <text evidence="2 14">Belongs to the ribonucleoside diphosphate reductase class-2 family.</text>
</comment>
<dbReference type="InterPro" id="IPR030934">
    <property type="entry name" value="Intein_C"/>
</dbReference>
<evidence type="ECO:0000259" key="16">
    <source>
        <dbReference type="PROSITE" id="PS51161"/>
    </source>
</evidence>
<gene>
    <name evidence="17" type="ORF">C5F50_11935</name>
</gene>
<evidence type="ECO:0000256" key="1">
    <source>
        <dbReference type="ARBA" id="ARBA00001922"/>
    </source>
</evidence>
<dbReference type="NCBIfam" id="TIGR01443">
    <property type="entry name" value="intein_Cterm"/>
    <property type="match status" value="1"/>
</dbReference>
<dbReference type="Pfam" id="PF14528">
    <property type="entry name" value="LAGLIDADG_3"/>
    <property type="match status" value="1"/>
</dbReference>
<dbReference type="EMBL" id="CP026995">
    <property type="protein sequence ID" value="QLH07700.1"/>
    <property type="molecule type" value="Genomic_DNA"/>
</dbReference>
<evidence type="ECO:0000256" key="5">
    <source>
        <dbReference type="ARBA" id="ARBA00022813"/>
    </source>
</evidence>
<dbReference type="GO" id="GO:0031419">
    <property type="term" value="F:cobalamin binding"/>
    <property type="evidence" value="ECO:0007669"/>
    <property type="project" value="UniProtKB-KW"/>
</dbReference>
<keyword evidence="7" id="KW-0651">Protein splicing</keyword>
<keyword evidence="4 13" id="KW-0547">Nucleotide-binding</keyword>
<keyword evidence="14" id="KW-0237">DNA synthesis</keyword>
<dbReference type="InterPro" id="IPR008926">
    <property type="entry name" value="RNR_R1-su_N"/>
</dbReference>
<evidence type="ECO:0000256" key="2">
    <source>
        <dbReference type="ARBA" id="ARBA00007405"/>
    </source>
</evidence>
<keyword evidence="5" id="KW-0068">Autocatalytic cleavage</keyword>
<evidence type="ECO:0000256" key="12">
    <source>
        <dbReference type="ARBA" id="ARBA00047754"/>
    </source>
</evidence>
<dbReference type="InterPro" id="IPR006141">
    <property type="entry name" value="Intein_N"/>
</dbReference>
<dbReference type="InterPro" id="IPR004042">
    <property type="entry name" value="Intein_endonuc_central"/>
</dbReference>
<dbReference type="SUPFAM" id="SSF48168">
    <property type="entry name" value="R1 subunit of ribonucleotide reductase, N-terminal domain"/>
    <property type="match status" value="1"/>
</dbReference>
<dbReference type="InterPro" id="IPR006142">
    <property type="entry name" value="INTEIN"/>
</dbReference>
<dbReference type="GO" id="GO:0009263">
    <property type="term" value="P:deoxyribonucleotide biosynthetic process"/>
    <property type="evidence" value="ECO:0007669"/>
    <property type="project" value="UniProtKB-KW"/>
</dbReference>
<dbReference type="SUPFAM" id="SSF51294">
    <property type="entry name" value="Hedgehog/intein (Hint) domain"/>
    <property type="match status" value="1"/>
</dbReference>
<dbReference type="InterPro" id="IPR005144">
    <property type="entry name" value="ATP-cone_dom"/>
</dbReference>
<dbReference type="InterPro" id="IPR027434">
    <property type="entry name" value="Homing_endonucl"/>
</dbReference>
<keyword evidence="11 14" id="KW-0170">Cobalt</keyword>
<dbReference type="UniPathway" id="UPA00326"/>
<dbReference type="KEGG" id="nue:C5F50_11935"/>
<dbReference type="PROSITE" id="PS50817">
    <property type="entry name" value="INTEIN_N_TER"/>
    <property type="match status" value="1"/>
</dbReference>
<dbReference type="InterPro" id="IPR000788">
    <property type="entry name" value="RNR_lg_C"/>
</dbReference>
<feature type="domain" description="DOD-type homing endonuclease" evidence="15">
    <location>
        <begin position="582"/>
        <end position="721"/>
    </location>
</feature>
<feature type="domain" description="ATP-cone" evidence="16">
    <location>
        <begin position="11"/>
        <end position="105"/>
    </location>
</feature>
<evidence type="ECO:0000256" key="8">
    <source>
        <dbReference type="ARBA" id="ARBA00023002"/>
    </source>
</evidence>
<dbReference type="InterPro" id="IPR003587">
    <property type="entry name" value="Hint_dom_N"/>
</dbReference>
<dbReference type="NCBIfam" id="TIGR02504">
    <property type="entry name" value="NrdJ_Z"/>
    <property type="match status" value="1"/>
</dbReference>
<evidence type="ECO:0000256" key="6">
    <source>
        <dbReference type="ARBA" id="ARBA00022840"/>
    </source>
</evidence>
<evidence type="ECO:0000256" key="11">
    <source>
        <dbReference type="ARBA" id="ARBA00023285"/>
    </source>
</evidence>
<dbReference type="PROSITE" id="PS50818">
    <property type="entry name" value="INTEIN_C_TER"/>
    <property type="match status" value="1"/>
</dbReference>
<dbReference type="SMART" id="SM00306">
    <property type="entry name" value="HintN"/>
    <property type="match status" value="1"/>
</dbReference>
<dbReference type="GO" id="GO:0016539">
    <property type="term" value="P:intein-mediated protein splicing"/>
    <property type="evidence" value="ECO:0007669"/>
    <property type="project" value="InterPro"/>
</dbReference>
<dbReference type="RefSeq" id="WP_179371578.1">
    <property type="nucleotide sequence ID" value="NZ_CP026995.1"/>
</dbReference>
<dbReference type="PROSITE" id="PS51161">
    <property type="entry name" value="ATP_CONE"/>
    <property type="match status" value="1"/>
</dbReference>
<dbReference type="SUPFAM" id="SSF51998">
    <property type="entry name" value="PFL-like glycyl radical enzymes"/>
    <property type="match status" value="1"/>
</dbReference>
<dbReference type="GeneID" id="56068839"/>
<dbReference type="InterPro" id="IPR036844">
    <property type="entry name" value="Hint_dom_sf"/>
</dbReference>
<dbReference type="PRINTS" id="PR00379">
    <property type="entry name" value="INTEIN"/>
</dbReference>
<evidence type="ECO:0000256" key="10">
    <source>
        <dbReference type="ARBA" id="ARBA00023157"/>
    </source>
</evidence>
<dbReference type="GO" id="GO:0071897">
    <property type="term" value="P:DNA biosynthetic process"/>
    <property type="evidence" value="ECO:0007669"/>
    <property type="project" value="UniProtKB-KW"/>
</dbReference>
<evidence type="ECO:0000256" key="9">
    <source>
        <dbReference type="ARBA" id="ARBA00023116"/>
    </source>
</evidence>
<dbReference type="GO" id="GO:0005524">
    <property type="term" value="F:ATP binding"/>
    <property type="evidence" value="ECO:0007669"/>
    <property type="project" value="UniProtKB-UniRule"/>
</dbReference>
<keyword evidence="8 14" id="KW-0560">Oxidoreductase</keyword>
<dbReference type="Gene3D" id="3.10.28.10">
    <property type="entry name" value="Homing endonucleases"/>
    <property type="match status" value="1"/>
</dbReference>
<organism evidence="17 18">
    <name type="scientific">Nitrosopumilus ureiphilus</name>
    <dbReference type="NCBI Taxonomy" id="1470067"/>
    <lineage>
        <taxon>Archaea</taxon>
        <taxon>Nitrososphaerota</taxon>
        <taxon>Nitrososphaeria</taxon>
        <taxon>Nitrosopumilales</taxon>
        <taxon>Nitrosopumilaceae</taxon>
        <taxon>Nitrosopumilus</taxon>
    </lineage>
</organism>
<evidence type="ECO:0000256" key="7">
    <source>
        <dbReference type="ARBA" id="ARBA00023000"/>
    </source>
</evidence>
<evidence type="ECO:0000259" key="15">
    <source>
        <dbReference type="PROSITE" id="PS50819"/>
    </source>
</evidence>
<dbReference type="InterPro" id="IPR013509">
    <property type="entry name" value="RNR_lsu_N"/>
</dbReference>
<dbReference type="EC" id="1.17.4.1" evidence="14"/>
<dbReference type="Gene3D" id="2.170.16.10">
    <property type="entry name" value="Hedgehog/Intein (Hint) domain"/>
    <property type="match status" value="1"/>
</dbReference>
<dbReference type="OrthoDB" id="6188at2157"/>
<keyword evidence="18" id="KW-1185">Reference proteome</keyword>
<dbReference type="PANTHER" id="PTHR43371">
    <property type="entry name" value="VITAMIN B12-DEPENDENT RIBONUCLEOTIDE REDUCTASE"/>
    <property type="match status" value="1"/>
</dbReference>
<evidence type="ECO:0000256" key="13">
    <source>
        <dbReference type="PROSITE-ProRule" id="PRU00492"/>
    </source>
</evidence>
<protein>
    <recommendedName>
        <fullName evidence="14">Vitamin B12-dependent ribonucleotide reductase</fullName>
        <ecNumber evidence="14">1.17.4.1</ecNumber>
    </recommendedName>
</protein>
<dbReference type="Proteomes" id="UP000509478">
    <property type="component" value="Chromosome"/>
</dbReference>
<evidence type="ECO:0000313" key="18">
    <source>
        <dbReference type="Proteomes" id="UP000509478"/>
    </source>
</evidence>
<dbReference type="AlphaFoldDB" id="A0A7D5R4E6"/>
<dbReference type="PROSITE" id="PS50819">
    <property type="entry name" value="INTEIN_ENDONUCLEASE"/>
    <property type="match status" value="1"/>
</dbReference>
<dbReference type="Pfam" id="PF03477">
    <property type="entry name" value="ATP-cone"/>
    <property type="match status" value="1"/>
</dbReference>
<dbReference type="SUPFAM" id="SSF55608">
    <property type="entry name" value="Homing endonucleases"/>
    <property type="match status" value="1"/>
</dbReference>
<dbReference type="Pfam" id="PF00317">
    <property type="entry name" value="Ribonuc_red_lgN"/>
    <property type="match status" value="1"/>
</dbReference>
<keyword evidence="9" id="KW-0215">Deoxyribonucleotide synthesis</keyword>
<comment type="cofactor">
    <cofactor evidence="1 14">
        <name>adenosylcob(III)alamin</name>
        <dbReference type="ChEBI" id="CHEBI:18408"/>
    </cofactor>
</comment>
<sequence length="1246" mass="140449">MDNTQIENTISEIRKRSGAVTAFNKNKISNAIFRALAATSKADRGLADQLAENVVNKLVEQGFTSSRTPTVEDIQDIVESTLIDSGNSDIAKAYIVYRHERRKLREEKMKVLNLKTLDPVSKKFDLNCLRVLASRYLFRNAKNEIIESPTQMFERVAILVGIGDILYDSQVFDKSGNIKQDVEEAKSYLEKLDAFDYKFKVGDYFFNKWHFRSLINHYVTLANKGQMKVSFKDLLTLLAGKKLDSYADKIAEYFELMTAQDFLPNSPTMMNAGGRLGQLSACFVLGMEDGMEQIMKSTSDAALIFKSGGGVGINYSNLREEGDIVASTSGVASGPVSFMNIINTVTEVVKQGGKRRGANMGIIEAWHPDVEKFITNKTEPGVLENFNVSVGIWEDFWHALVNTTDGNYVLRSPRDKKPVKEINAHQLIDLIALSAWKSAEPGLIFFDQINKYNVFAKARKAPLRATNPCVTADTWVATADGPRKVRELVGVPFKSYLNGKTWNTKGFFSTGTKKIFKLKTKEGYELHLTEDHKILAVKHMNRYTLKSEWKQARDLKQGEHIVLDDCRYYEWDGRFGEDEGYMLGLTVGDGHIKKDNVVISSWGESTGNVAVRNQILQYAQQMPHRSDFRGWTKIKGRDEYRLSLASIRDLAKSLGLGYKNKTITESMEKTSSAFYKGFLRGLFDADGTVIGSQQKGVSVRLAQSDLKVLQAVQRMLLRLGIASKIYTNRRREQEKLLPDGKGGMKAYHIKSQHELVISEENLLRFHNVIGFADSSKMEKLGVLLGDYKRNLNRERFVATVVSLVDEGIEEVYDVQVPQVNAFDANGIIAHNCGEQSLYPYESCNLGSINLVNLVKRQADGTYEFDWQRYEETIRKTTRFLDNIIDVNTYPVPEISVASKESRRIGLGVMGVADLLYKLKIPYNSQEGYELQSKLSEALSYYSMEESVALAKSRGEFPLCSNTEYPEGKIPISGYYEKPKKSHSYEWDPLIDKIKKHGIRNVLTTTVAPTGTLSMIADCSNGMEPAFALVFEKRVTVGRFFYTNKILEEALKEEGLYTDKILEKIADNYGSLKGLDEIPQWMQDVFVTAMDIHWADHLMAQGVWQDWIGNAIAKTINMPYDVTVEDVKSAYLLAHEIGLKGMTVYRDGSRHKQVLHMTSENATKIFEVSPSQYMTAFVTENITNPYIKSQVNASLALKVHDEEIKIESQKHEEVSEDRLCPTCKNNLIFVEGCSICIECGYSGCTSG</sequence>
<reference evidence="17 18" key="1">
    <citation type="submission" date="2018-02" db="EMBL/GenBank/DDBJ databases">
        <title>Complete genome of Nitrosopumilus ureaphilus PS0.</title>
        <authorList>
            <person name="Qin W."/>
            <person name="Zheng Y."/>
            <person name="Stahl D.A."/>
        </authorList>
    </citation>
    <scope>NUCLEOTIDE SEQUENCE [LARGE SCALE GENOMIC DNA]</scope>
    <source>
        <strain evidence="17 18">PS0</strain>
    </source>
</reference>
<comment type="function">
    <text evidence="14">Catalyzes the reduction of ribonucleotides to deoxyribonucleotides. May function to provide a pool of deoxyribonucleotide precursors for DNA repair during oxygen limitation and/or for immediate growth after restoration of oxygen.</text>
</comment>
<dbReference type="InterPro" id="IPR013344">
    <property type="entry name" value="RNR_NrdJ/NrdZ"/>
</dbReference>
<evidence type="ECO:0000256" key="14">
    <source>
        <dbReference type="RuleBase" id="RU364064"/>
    </source>
</evidence>
<evidence type="ECO:0000256" key="4">
    <source>
        <dbReference type="ARBA" id="ARBA00022741"/>
    </source>
</evidence>
<evidence type="ECO:0000313" key="17">
    <source>
        <dbReference type="EMBL" id="QLH07700.1"/>
    </source>
</evidence>
<evidence type="ECO:0000256" key="3">
    <source>
        <dbReference type="ARBA" id="ARBA00022628"/>
    </source>
</evidence>
<dbReference type="Pfam" id="PF14890">
    <property type="entry name" value="Intein_splicing"/>
    <property type="match status" value="1"/>
</dbReference>
<keyword evidence="3 14" id="KW-0846">Cobalamin</keyword>